<protein>
    <submittedName>
        <fullName evidence="1">Uncharacterized protein</fullName>
    </submittedName>
</protein>
<accession>A0A7J6TB32</accession>
<feature type="non-terminal residue" evidence="1">
    <location>
        <position position="1"/>
    </location>
</feature>
<evidence type="ECO:0000313" key="2">
    <source>
        <dbReference type="Proteomes" id="UP000574390"/>
    </source>
</evidence>
<name>A0A7J6TB32_PEROL</name>
<dbReference type="AlphaFoldDB" id="A0A7J6TB32"/>
<sequence>SPSALIQGIEDVVHTGGEATVVYVGVRGTDGGSPQMWGSSCGEGQQAGIIELCCRVALAAAQKDPSLKRATIKAIKAGVLTELLADCLVSPDFNPSLRVRDRGPFEGFAIEGDLISERIASEADIKVGSVL</sequence>
<gene>
    <name evidence="1" type="ORF">FOZ62_009759</name>
</gene>
<proteinExistence type="predicted"/>
<reference evidence="1 2" key="1">
    <citation type="submission" date="2020-04" db="EMBL/GenBank/DDBJ databases">
        <title>Perkinsus olseni comparative genomics.</title>
        <authorList>
            <person name="Bogema D.R."/>
        </authorList>
    </citation>
    <scope>NUCLEOTIDE SEQUENCE [LARGE SCALE GENOMIC DNA]</scope>
    <source>
        <strain evidence="1">ATCC PRA-205</strain>
    </source>
</reference>
<dbReference type="Proteomes" id="UP000574390">
    <property type="component" value="Unassembled WGS sequence"/>
</dbReference>
<comment type="caution">
    <text evidence="1">The sequence shown here is derived from an EMBL/GenBank/DDBJ whole genome shotgun (WGS) entry which is preliminary data.</text>
</comment>
<organism evidence="1 2">
    <name type="scientific">Perkinsus olseni</name>
    <name type="common">Perkinsus atlanticus</name>
    <dbReference type="NCBI Taxonomy" id="32597"/>
    <lineage>
        <taxon>Eukaryota</taxon>
        <taxon>Sar</taxon>
        <taxon>Alveolata</taxon>
        <taxon>Perkinsozoa</taxon>
        <taxon>Perkinsea</taxon>
        <taxon>Perkinsida</taxon>
        <taxon>Perkinsidae</taxon>
        <taxon>Perkinsus</taxon>
    </lineage>
</organism>
<dbReference type="EMBL" id="JABANM010008809">
    <property type="protein sequence ID" value="KAF4741972.1"/>
    <property type="molecule type" value="Genomic_DNA"/>
</dbReference>
<evidence type="ECO:0000313" key="1">
    <source>
        <dbReference type="EMBL" id="KAF4741972.1"/>
    </source>
</evidence>